<evidence type="ECO:0000313" key="3">
    <source>
        <dbReference type="Proteomes" id="UP001470230"/>
    </source>
</evidence>
<evidence type="ECO:0000256" key="1">
    <source>
        <dbReference type="SAM" id="MobiDB-lite"/>
    </source>
</evidence>
<sequence length="256" mass="27579">MKIHHGTSQNSKRTWESIRISNKDLKWGAESTTKALKLGAGNTTNESKWGANAKYYSSSKAPAINNGSNSANNTKEQVINEERPEISNSVISWTKIHNENIPSLEIVSNNSDSATATQNKASETLLSTNSNTKETSFVGTRTSSSSSLLSNKSGFVSSWWETNKTKDPASKELSLGASSNNTYSSSSTALSTNGSIESQWKVNNNTKEFTRKETSSGAKNNSNGNSSSSTSKILSAKNCLQKPTITVTVTVVHQQL</sequence>
<keyword evidence="3" id="KW-1185">Reference proteome</keyword>
<feature type="compositionally biased region" description="Low complexity" evidence="1">
    <location>
        <begin position="174"/>
        <end position="195"/>
    </location>
</feature>
<gene>
    <name evidence="2" type="ORF">M9Y10_033131</name>
</gene>
<protein>
    <submittedName>
        <fullName evidence="2">Uncharacterized protein</fullName>
    </submittedName>
</protein>
<dbReference type="Proteomes" id="UP001470230">
    <property type="component" value="Unassembled WGS sequence"/>
</dbReference>
<feature type="compositionally biased region" description="Polar residues" evidence="1">
    <location>
        <begin position="196"/>
        <end position="207"/>
    </location>
</feature>
<accession>A0ABR2GXY7</accession>
<feature type="compositionally biased region" description="Low complexity" evidence="1">
    <location>
        <begin position="215"/>
        <end position="231"/>
    </location>
</feature>
<dbReference type="EMBL" id="JAPFFF010000055">
    <property type="protein sequence ID" value="KAK8838503.1"/>
    <property type="molecule type" value="Genomic_DNA"/>
</dbReference>
<name>A0ABR2GXY7_9EUKA</name>
<organism evidence="2 3">
    <name type="scientific">Tritrichomonas musculus</name>
    <dbReference type="NCBI Taxonomy" id="1915356"/>
    <lineage>
        <taxon>Eukaryota</taxon>
        <taxon>Metamonada</taxon>
        <taxon>Parabasalia</taxon>
        <taxon>Tritrichomonadida</taxon>
        <taxon>Tritrichomonadidae</taxon>
        <taxon>Tritrichomonas</taxon>
    </lineage>
</organism>
<comment type="caution">
    <text evidence="2">The sequence shown here is derived from an EMBL/GenBank/DDBJ whole genome shotgun (WGS) entry which is preliminary data.</text>
</comment>
<evidence type="ECO:0000313" key="2">
    <source>
        <dbReference type="EMBL" id="KAK8838503.1"/>
    </source>
</evidence>
<reference evidence="2 3" key="1">
    <citation type="submission" date="2024-04" db="EMBL/GenBank/DDBJ databases">
        <title>Tritrichomonas musculus Genome.</title>
        <authorList>
            <person name="Alves-Ferreira E."/>
            <person name="Grigg M."/>
            <person name="Lorenzi H."/>
            <person name="Galac M."/>
        </authorList>
    </citation>
    <scope>NUCLEOTIDE SEQUENCE [LARGE SCALE GENOMIC DNA]</scope>
    <source>
        <strain evidence="2 3">EAF2021</strain>
    </source>
</reference>
<proteinExistence type="predicted"/>
<feature type="region of interest" description="Disordered" evidence="1">
    <location>
        <begin position="166"/>
        <end position="231"/>
    </location>
</feature>